<protein>
    <submittedName>
        <fullName evidence="1">Uncharacterized protein</fullName>
    </submittedName>
</protein>
<organism evidence="1 2">
    <name type="scientific">Heyndrickxia coagulans 36D1</name>
    <dbReference type="NCBI Taxonomy" id="345219"/>
    <lineage>
        <taxon>Bacteria</taxon>
        <taxon>Bacillati</taxon>
        <taxon>Bacillota</taxon>
        <taxon>Bacilli</taxon>
        <taxon>Bacillales</taxon>
        <taxon>Bacillaceae</taxon>
        <taxon>Heyndrickxia</taxon>
    </lineage>
</organism>
<dbReference type="KEGG" id="bag:Bcoa_1738"/>
<dbReference type="Proteomes" id="UP000009283">
    <property type="component" value="Chromosome"/>
</dbReference>
<sequence length="62" mass="7473">MFIGFLELKKQVGFVRKERVNQDGNHDRRDKLCIILSRLQQAREEFFPIIKYPFQHIVLILS</sequence>
<evidence type="ECO:0000313" key="2">
    <source>
        <dbReference type="Proteomes" id="UP000009283"/>
    </source>
</evidence>
<proteinExistence type="predicted"/>
<dbReference type="HOGENOM" id="CLU_2894457_0_0_9"/>
<accession>G2TI00</accession>
<reference evidence="1 2" key="1">
    <citation type="journal article" date="2011" name="Stand. Genomic Sci.">
        <title>Complete Genome Sequence of a thermotolerant sporogenic lactic acid bacterium, Bacillus coagulans strain 36D1.</title>
        <authorList>
            <person name="Rhee M.S."/>
            <person name="Moritz B.E."/>
            <person name="Xie G."/>
            <person name="Glavina Del Rio T."/>
            <person name="Dalin E."/>
            <person name="Tice H."/>
            <person name="Bruce D."/>
            <person name="Goodwin L."/>
            <person name="Chertkov O."/>
            <person name="Brettin T."/>
            <person name="Han C."/>
            <person name="Detter C."/>
            <person name="Pitluck S."/>
            <person name="Land M.L."/>
            <person name="Patel M."/>
            <person name="Ou M."/>
            <person name="Harbrucker R."/>
            <person name="Ingram L.O."/>
            <person name="Shanmugam K.T."/>
        </authorList>
    </citation>
    <scope>NUCLEOTIDE SEQUENCE [LARGE SCALE GENOMIC DNA]</scope>
    <source>
        <strain evidence="1 2">36D1</strain>
    </source>
</reference>
<gene>
    <name evidence="1" type="ORF">Bcoa_1738</name>
</gene>
<name>G2TI00_HEYCO</name>
<dbReference type="AlphaFoldDB" id="G2TI00"/>
<dbReference type="EMBL" id="CP003056">
    <property type="protein sequence ID" value="AEP00933.1"/>
    <property type="molecule type" value="Genomic_DNA"/>
</dbReference>
<evidence type="ECO:0000313" key="1">
    <source>
        <dbReference type="EMBL" id="AEP00933.1"/>
    </source>
</evidence>